<keyword evidence="1" id="KW-0808">Transferase</keyword>
<dbReference type="InterPro" id="IPR006748">
    <property type="entry name" value="NH2Glyco/OHUrea_AB-resist_kin"/>
</dbReference>
<protein>
    <submittedName>
        <fullName evidence="1">Kinase</fullName>
    </submittedName>
</protein>
<name>A0ABS1MJ49_9NOCA</name>
<dbReference type="RefSeq" id="WP_201955248.1">
    <property type="nucleotide sequence ID" value="NZ_JAERRJ010000015.1"/>
</dbReference>
<dbReference type="GO" id="GO:0016301">
    <property type="term" value="F:kinase activity"/>
    <property type="evidence" value="ECO:0007669"/>
    <property type="project" value="UniProtKB-KW"/>
</dbReference>
<organism evidence="1 2">
    <name type="scientific">Nocardia acididurans</name>
    <dbReference type="NCBI Taxonomy" id="2802282"/>
    <lineage>
        <taxon>Bacteria</taxon>
        <taxon>Bacillati</taxon>
        <taxon>Actinomycetota</taxon>
        <taxon>Actinomycetes</taxon>
        <taxon>Mycobacteriales</taxon>
        <taxon>Nocardiaceae</taxon>
        <taxon>Nocardia</taxon>
    </lineage>
</organism>
<evidence type="ECO:0000313" key="1">
    <source>
        <dbReference type="EMBL" id="MBL1079253.1"/>
    </source>
</evidence>
<comment type="caution">
    <text evidence="1">The sequence shown here is derived from an EMBL/GenBank/DDBJ whole genome shotgun (WGS) entry which is preliminary data.</text>
</comment>
<keyword evidence="1" id="KW-0418">Kinase</keyword>
<dbReference type="InterPro" id="IPR011009">
    <property type="entry name" value="Kinase-like_dom_sf"/>
</dbReference>
<dbReference type="Proteomes" id="UP000602198">
    <property type="component" value="Unassembled WGS sequence"/>
</dbReference>
<proteinExistence type="predicted"/>
<reference evidence="1 2" key="1">
    <citation type="submission" date="2021-01" db="EMBL/GenBank/DDBJ databases">
        <title>WGS of actinomycetes isolated from Thailand.</title>
        <authorList>
            <person name="Thawai C."/>
        </authorList>
    </citation>
    <scope>NUCLEOTIDE SEQUENCE [LARGE SCALE GENOMIC DNA]</scope>
    <source>
        <strain evidence="1 2">LPG 2</strain>
    </source>
</reference>
<sequence>MTISLPQDVADTIVAIFEERGKRWLDDLPALVQERCDAWGLTIAGAGFSGGTHSYAAPVHRTDGSVAVLKIPVVDPENIGEAAGLHCYQGDGAVQLYEFDSASNSMLLEWARPGTELVTQPGFPSLEGESRNIEKVEFACALYKRLRREPVDIPAEFPALPLASGMVEEWTQMFLEPDPEVAEVIPSRLLDKAALWTARLAVPDGPLLVVNRDTHLGNIVAAEREPWLLIDPKAYLGEAAFDAGFLGMIQVQSWPTPEHAKAVIERTATGLEIDPDRARGWAFMRAMEEIVWAIEDEEPEDMRLHLAVATALSEPLT</sequence>
<evidence type="ECO:0000313" key="2">
    <source>
        <dbReference type="Proteomes" id="UP000602198"/>
    </source>
</evidence>
<accession>A0ABS1MJ49</accession>
<dbReference type="EMBL" id="JAERRJ010000015">
    <property type="protein sequence ID" value="MBL1079253.1"/>
    <property type="molecule type" value="Genomic_DNA"/>
</dbReference>
<dbReference type="SUPFAM" id="SSF56112">
    <property type="entry name" value="Protein kinase-like (PK-like)"/>
    <property type="match status" value="1"/>
</dbReference>
<dbReference type="Pfam" id="PF04655">
    <property type="entry name" value="APH_6_hur"/>
    <property type="match status" value="1"/>
</dbReference>
<keyword evidence="2" id="KW-1185">Reference proteome</keyword>
<gene>
    <name evidence="1" type="ORF">JK358_33090</name>
</gene>